<dbReference type="InterPro" id="IPR040442">
    <property type="entry name" value="Pyrv_kinase-like_dom_sf"/>
</dbReference>
<organism evidence="4 5">
    <name type="scientific">Angustibacter aerolatus</name>
    <dbReference type="NCBI Taxonomy" id="1162965"/>
    <lineage>
        <taxon>Bacteria</taxon>
        <taxon>Bacillati</taxon>
        <taxon>Actinomycetota</taxon>
        <taxon>Actinomycetes</taxon>
        <taxon>Kineosporiales</taxon>
        <taxon>Kineosporiaceae</taxon>
    </lineage>
</organism>
<keyword evidence="5" id="KW-1185">Reference proteome</keyword>
<dbReference type="PANTHER" id="PTHR32308:SF10">
    <property type="entry name" value="CITRATE LYASE SUBUNIT BETA"/>
    <property type="match status" value="1"/>
</dbReference>
<comment type="cofactor">
    <cofactor evidence="1">
        <name>Mg(2+)</name>
        <dbReference type="ChEBI" id="CHEBI:18420"/>
    </cofactor>
</comment>
<evidence type="ECO:0000256" key="3">
    <source>
        <dbReference type="ARBA" id="ARBA00022842"/>
    </source>
</evidence>
<evidence type="ECO:0000313" key="4">
    <source>
        <dbReference type="EMBL" id="GMA88387.1"/>
    </source>
</evidence>
<keyword evidence="3" id="KW-0460">Magnesium</keyword>
<dbReference type="PANTHER" id="PTHR32308">
    <property type="entry name" value="LYASE BETA SUBUNIT, PUTATIVE (AFU_ORTHOLOGUE AFUA_4G13030)-RELATED"/>
    <property type="match status" value="1"/>
</dbReference>
<dbReference type="InterPro" id="IPR039480">
    <property type="entry name" value="C-C_Bond_Lyase-like"/>
</dbReference>
<evidence type="ECO:0000256" key="1">
    <source>
        <dbReference type="ARBA" id="ARBA00001946"/>
    </source>
</evidence>
<dbReference type="EMBL" id="BSUZ01000001">
    <property type="protein sequence ID" value="GMA88387.1"/>
    <property type="molecule type" value="Genomic_DNA"/>
</dbReference>
<evidence type="ECO:0000256" key="2">
    <source>
        <dbReference type="ARBA" id="ARBA00022723"/>
    </source>
</evidence>
<dbReference type="Pfam" id="PF15617">
    <property type="entry name" value="C-C_Bond_Lyase"/>
    <property type="match status" value="1"/>
</dbReference>
<accession>A0ABQ6JKS9</accession>
<dbReference type="Gene3D" id="3.20.20.60">
    <property type="entry name" value="Phosphoenolpyruvate-binding domains"/>
    <property type="match status" value="1"/>
</dbReference>
<dbReference type="SUPFAM" id="SSF51621">
    <property type="entry name" value="Phosphoenolpyruvate/pyruvate domain"/>
    <property type="match status" value="1"/>
</dbReference>
<name>A0ABQ6JKS9_9ACTN</name>
<evidence type="ECO:0000313" key="5">
    <source>
        <dbReference type="Proteomes" id="UP001157017"/>
    </source>
</evidence>
<comment type="caution">
    <text evidence="4">The sequence shown here is derived from an EMBL/GenBank/DDBJ whole genome shotgun (WGS) entry which is preliminary data.</text>
</comment>
<keyword evidence="2" id="KW-0479">Metal-binding</keyword>
<dbReference type="InterPro" id="IPR015813">
    <property type="entry name" value="Pyrv/PenolPyrv_kinase-like_dom"/>
</dbReference>
<protein>
    <recommendedName>
        <fullName evidence="6">HpcH/HpaI aldolase/citrate lyase domain-containing protein</fullName>
    </recommendedName>
</protein>
<reference evidence="5" key="1">
    <citation type="journal article" date="2019" name="Int. J. Syst. Evol. Microbiol.">
        <title>The Global Catalogue of Microorganisms (GCM) 10K type strain sequencing project: providing services to taxonomists for standard genome sequencing and annotation.</title>
        <authorList>
            <consortium name="The Broad Institute Genomics Platform"/>
            <consortium name="The Broad Institute Genome Sequencing Center for Infectious Disease"/>
            <person name="Wu L."/>
            <person name="Ma J."/>
        </authorList>
    </citation>
    <scope>NUCLEOTIDE SEQUENCE [LARGE SCALE GENOMIC DNA]</scope>
    <source>
        <strain evidence="5">NBRC 108730</strain>
    </source>
</reference>
<gene>
    <name evidence="4" type="ORF">GCM10025868_36370</name>
</gene>
<sequence length="113" mass="12414">MPSLLAQDLDTLIREIALDKANGLCGKTVIHPSHVRAVHALSVVTHEEFSDASDVLGDDMVAGGVKASGYRNKMNESKPHRAWAERTMRRARVFGVAREDVSYVDVLGADAWR</sequence>
<evidence type="ECO:0008006" key="6">
    <source>
        <dbReference type="Google" id="ProtNLM"/>
    </source>
</evidence>
<proteinExistence type="predicted"/>
<dbReference type="Proteomes" id="UP001157017">
    <property type="component" value="Unassembled WGS sequence"/>
</dbReference>